<feature type="domain" description="Fibronectin type-III" evidence="13">
    <location>
        <begin position="1185"/>
        <end position="1271"/>
    </location>
</feature>
<dbReference type="Pfam" id="PF00041">
    <property type="entry name" value="fn3"/>
    <property type="match status" value="21"/>
</dbReference>
<feature type="domain" description="Fibronectin type-III" evidence="13">
    <location>
        <begin position="1794"/>
        <end position="1880"/>
    </location>
</feature>
<evidence type="ECO:0000259" key="13">
    <source>
        <dbReference type="PROSITE" id="PS50853"/>
    </source>
</evidence>
<feature type="domain" description="Fibronectin type-III" evidence="13">
    <location>
        <begin position="1359"/>
        <end position="1445"/>
    </location>
</feature>
<evidence type="ECO:0000256" key="3">
    <source>
        <dbReference type="ARBA" id="ARBA00022692"/>
    </source>
</evidence>
<dbReference type="GeneID" id="109049670"/>
<evidence type="ECO:0000256" key="8">
    <source>
        <dbReference type="ARBA" id="ARBA00023136"/>
    </source>
</evidence>
<comment type="subcellular location">
    <subcellularLocation>
        <location evidence="1">Membrane</location>
        <topology evidence="1">Single-pass type I membrane protein</topology>
    </subcellularLocation>
</comment>
<dbReference type="SMART" id="SM00060">
    <property type="entry name" value="FN3"/>
    <property type="match status" value="21"/>
</dbReference>
<dbReference type="CDD" id="cd12087">
    <property type="entry name" value="TM_EGFR-like"/>
    <property type="match status" value="1"/>
</dbReference>
<feature type="domain" description="Fibronectin type-III" evidence="13">
    <location>
        <begin position="322"/>
        <end position="404"/>
    </location>
</feature>
<comment type="catalytic activity">
    <reaction evidence="10">
        <text>O-phospho-L-tyrosyl-[protein] + H2O = L-tyrosyl-[protein] + phosphate</text>
        <dbReference type="Rhea" id="RHEA:10684"/>
        <dbReference type="Rhea" id="RHEA-COMP:10136"/>
        <dbReference type="Rhea" id="RHEA-COMP:20101"/>
        <dbReference type="ChEBI" id="CHEBI:15377"/>
        <dbReference type="ChEBI" id="CHEBI:43474"/>
        <dbReference type="ChEBI" id="CHEBI:46858"/>
        <dbReference type="ChEBI" id="CHEBI:61978"/>
        <dbReference type="EC" id="3.1.3.48"/>
    </reaction>
</comment>
<sequence length="2156" mass="239227">MGSSFKVNWTADETHGNVTVTVPNVTVTGLIAGVNYTFCITVVVADTSTEPVCISAWTKPDVIMNLTADDITTSSVLLNWIKPNGQSSHYRVEYEDKNVIAENTSIKINDLIPGAQYTFRVFAVAADNETKGRANQISLYTKPDVIKNFTVSKITTSSVFLTWAEPFGNRSFFKLNWTDENLDLNRKAVETNNTSYHITGLNAGVNYTFCITAAAADQSTEGETLCISNYTRPNVASNLTVSEITPSSVFLTWEEPLGNRSFFKIQWTSDKTNGSSTTNNTSYNITGLTAGVNYTFIITAVAADRSTEGGSVVTSKYTKPDVIMNLTADDITTSSVLLNWIKPNGQSSHYRVEYEDTIVITEKTSIKIIDLIPGAQYTFRVFAVAADNETKGRANQISLYTKPDVIMNFTVSTITTSSVFLTWAEPFGNRSFFKLNWTDENLDLNRKAVETNNTSYHITGLNAGVNYTFCITAVAADQSTEGETLCISNYTKPGVIRNLTVNNITTSSVFLTWNEPGGNRDFFKIQWTDEKTNRNSTTNTSYHITGLNAGVNYTFCITAVAADQATEGETVCISNYTKPDVIRNLSVNNITTSSVFLTWNEPGGNRDFFKIQWTDEKTNRNSTTNTSYHITGLNAGVNYTFCITAVAADQATEGETVCISNYTKPNMIINLTVSEITPSSVFLTWEEPVGHRSFFKIQWTGDKTNANSTTSNTSYHITGLTAGVNYTFIITAVAADRSTEGESVVTSKYTKPDVIMNLTADNITTSSVLLNWIKPNGQSSHYRVEYEDTNVITEKTSIKIIDLIPGAQYTFRVFAVAADNETKGRANQISLYTKPDVIKNFTLSKITTSSVFLTWAEPFGNRSFFKLNWTDENLDLNRNAVETNNTSYNITDLKAGVKYTFCITAAAADQSTEGETLCISKYTRPNVASNLTVSEITPSSVFLTWEEPVGHRSFFKIQWADDKTDATTNTSHQITGLTAGVNYTFCITAVAADQSTEGETVCSSQFTKPNMIINLTVSEITPSSVFLKWDEPFGNRSFFKIQWTDDKTNGSSTTNNTSYNITGLNAGVNYTFIITAVAADQSTEGESLCLSKFTKPNMIINLTVSEITPSSVFLTWKEPFGNRSFFKIQWTDDKTNGSSTTNNTSYNITGLTAGVNYTFIITAVAADRSTEGESAVTSKYTKPNMIINLKVSEITTSSVFLTWEEPVGNRSFFKIQWTGYKINGSSTTNNTSYNITGLTAGVNYTFIITAVAADRLTEGETVCISQFTKPNMIINLTVSEITPSSVFLTWEEPLGNRSFFKIQWTGDKTNVNSTTSNTSYNITGLTAGVNYTFIITAVAADRSTEGESVVTSKYTKPNMIINLTVSEITPSSVFLTWKEPLGNRSFFKIQWTGYKINGSSTTNNTSYNITGLTAGVNYTFIITAVAADWSTEGETVCISQFTKPDVITNLRVNNITTSSVFLTWNEPLGNRSFFKIQWTGDKTNANSTTSNTSYNITGLTAGVNYTFIITAVAADRSTEGESVVTSKYTKPNMIINLTVSEITPSSVFLTWKEPLGNRSFFKIQWTGDKTNANSTTSNTSYNITGLTAGVNYTFIITAVAADRSTEGESVVTSKYTKPNMIINLTVSEITTSSVFLTWKEPLGNRSFFKIQWTSYKTNGSSTTYNTSYNITGLTAGVNYTFIITAVAADRSTEGESAVTSKYTKPNMIINLTVSEITTSSVFLKWNEPGGSRSFFNLYWSDGKTSNNARTNNTSYHITGLTAGVNYTFCITAVAADISTKGETFSISNYTKPDVIKELKVTDVTTSSVYLTWNEPAGNRDYFKIKWSEKRTHVTTNNTSHQITDLNAGVNYTFCITAVAADQLTEGETVCISQLTNSPQSKTPMIVGIVLGVICFLFIITLILFFYSRRQTNKQCPDIPVQTIRNKINIGLRIEDYEEYFKQKHKDSNCGFAEEYEELKTVGTAQSKNTALAIENKPKNRYSNVLPYDASRVKLSVCGSPFDDYINANYIPGYNSRKEFIAAQGPLPVTVNEFWRMVWEKNVYTIVMLTKCNEMGRVKCEKYWPSGTNHYQNISVTTTSEIELESWTIRDFRIKNVKTAETRYVRQFHFTAWPDHGVPQTTEVLIDFRHLVREHMDQYSRHSPTVVHCTQYHNKKF</sequence>
<evidence type="ECO:0000256" key="7">
    <source>
        <dbReference type="ARBA" id="ARBA00022989"/>
    </source>
</evidence>
<dbReference type="InterPro" id="IPR050713">
    <property type="entry name" value="RTP_Phos/Ushers"/>
</dbReference>
<feature type="domain" description="Fibronectin type-III" evidence="13">
    <location>
        <begin position="495"/>
        <end position="580"/>
    </location>
</feature>
<dbReference type="RefSeq" id="XP_042609282.1">
    <property type="nucleotide sequence ID" value="XM_042753348.1"/>
</dbReference>
<evidence type="ECO:0000256" key="1">
    <source>
        <dbReference type="ARBA" id="ARBA00004479"/>
    </source>
</evidence>
<dbReference type="InterPro" id="IPR003961">
    <property type="entry name" value="FN3_dom"/>
</dbReference>
<feature type="domain" description="Fibronectin type-III" evidence="13">
    <location>
        <begin position="235"/>
        <end position="321"/>
    </location>
</feature>
<organism evidence="14">
    <name type="scientific">Cyprinus carpio</name>
    <name type="common">Common carp</name>
    <dbReference type="NCBI Taxonomy" id="7962"/>
    <lineage>
        <taxon>Eukaryota</taxon>
        <taxon>Metazoa</taxon>
        <taxon>Chordata</taxon>
        <taxon>Craniata</taxon>
        <taxon>Vertebrata</taxon>
        <taxon>Euteleostomi</taxon>
        <taxon>Actinopterygii</taxon>
        <taxon>Neopterygii</taxon>
        <taxon>Teleostei</taxon>
        <taxon>Ostariophysi</taxon>
        <taxon>Cypriniformes</taxon>
        <taxon>Cyprinidae</taxon>
        <taxon>Cyprininae</taxon>
        <taxon>Cyprinus</taxon>
    </lineage>
</organism>
<evidence type="ECO:0000259" key="12">
    <source>
        <dbReference type="PROSITE" id="PS50055"/>
    </source>
</evidence>
<feature type="domain" description="Fibronectin type-III" evidence="13">
    <location>
        <begin position="405"/>
        <end position="494"/>
    </location>
</feature>
<keyword evidence="4" id="KW-0732">Signal</keyword>
<evidence type="ECO:0000256" key="6">
    <source>
        <dbReference type="ARBA" id="ARBA00022912"/>
    </source>
</evidence>
<dbReference type="PROSITE" id="PS50853">
    <property type="entry name" value="FN3"/>
    <property type="match status" value="21"/>
</dbReference>
<keyword evidence="6" id="KW-0904">Protein phosphatase</keyword>
<dbReference type="OrthoDB" id="10253954at2759"/>
<dbReference type="InterPro" id="IPR000242">
    <property type="entry name" value="PTP_cat"/>
</dbReference>
<feature type="domain" description="Fibronectin type-III" evidence="13">
    <location>
        <begin position="581"/>
        <end position="666"/>
    </location>
</feature>
<dbReference type="PANTHER" id="PTHR46957">
    <property type="entry name" value="CYTOKINE RECEPTOR"/>
    <property type="match status" value="1"/>
</dbReference>
<evidence type="ECO:0000256" key="11">
    <source>
        <dbReference type="SAM" id="Phobius"/>
    </source>
</evidence>
<dbReference type="FunFam" id="3.90.190.10:FF:000009">
    <property type="entry name" value="Receptor-type tyrosine-protein phosphatase beta"/>
    <property type="match status" value="1"/>
</dbReference>
<dbReference type="EC" id="3.1.3.48" evidence="2"/>
<accession>A0A9Q9XWH2</accession>
<name>A0A9Q9XWH2_CYPCA</name>
<evidence type="ECO:0000256" key="2">
    <source>
        <dbReference type="ARBA" id="ARBA00013064"/>
    </source>
</evidence>
<evidence type="ECO:0000256" key="9">
    <source>
        <dbReference type="ARBA" id="ARBA00023180"/>
    </source>
</evidence>
<feature type="transmembrane region" description="Helical" evidence="11">
    <location>
        <begin position="1884"/>
        <end position="1906"/>
    </location>
</feature>
<keyword evidence="8 11" id="KW-0472">Membrane</keyword>
<keyword evidence="5" id="KW-0378">Hydrolase</keyword>
<feature type="domain" description="Fibronectin type-III" evidence="13">
    <location>
        <begin position="1272"/>
        <end position="1358"/>
    </location>
</feature>
<dbReference type="Proteomes" id="UP001155660">
    <property type="component" value="Chromosome B25"/>
</dbReference>
<keyword evidence="7 11" id="KW-1133">Transmembrane helix</keyword>
<feature type="domain" description="Fibronectin type-III" evidence="13">
    <location>
        <begin position="1707"/>
        <end position="1793"/>
    </location>
</feature>
<dbReference type="SMART" id="SM00194">
    <property type="entry name" value="PTPc"/>
    <property type="match status" value="1"/>
</dbReference>
<gene>
    <name evidence="14" type="primary">LOC109049670</name>
</gene>
<dbReference type="PANTHER" id="PTHR46957:SF10">
    <property type="entry name" value="PROTEIN TYROSINE PHOSPHATASE, RECEPTOR TYPE, H"/>
    <property type="match status" value="1"/>
</dbReference>
<feature type="domain" description="Fibronectin type-III" evidence="13">
    <location>
        <begin position="62"/>
        <end position="144"/>
    </location>
</feature>
<feature type="domain" description="Fibronectin type-III" evidence="13">
    <location>
        <begin position="754"/>
        <end position="836"/>
    </location>
</feature>
<dbReference type="Pfam" id="PF00102">
    <property type="entry name" value="Y_phosphatase"/>
    <property type="match status" value="1"/>
</dbReference>
<evidence type="ECO:0000313" key="14">
    <source>
        <dbReference type="RefSeq" id="XP_042609282.1"/>
    </source>
</evidence>
<evidence type="ECO:0000256" key="10">
    <source>
        <dbReference type="ARBA" id="ARBA00051722"/>
    </source>
</evidence>
<feature type="domain" description="Fibronectin type-III" evidence="13">
    <location>
        <begin position="1098"/>
        <end position="1184"/>
    </location>
</feature>
<evidence type="ECO:0000256" key="4">
    <source>
        <dbReference type="ARBA" id="ARBA00022729"/>
    </source>
</evidence>
<feature type="domain" description="Fibronectin type-III" evidence="13">
    <location>
        <begin position="837"/>
        <end position="926"/>
    </location>
</feature>
<feature type="domain" description="Fibronectin type-III" evidence="13">
    <location>
        <begin position="1533"/>
        <end position="1619"/>
    </location>
</feature>
<dbReference type="PROSITE" id="PS50055">
    <property type="entry name" value="TYR_PHOSPHATASE_PTP"/>
    <property type="match status" value="1"/>
</dbReference>
<feature type="domain" description="Fibronectin type-III" evidence="13">
    <location>
        <begin position="667"/>
        <end position="753"/>
    </location>
</feature>
<feature type="domain" description="Fibronectin type-III" evidence="13">
    <location>
        <begin position="1446"/>
        <end position="1532"/>
    </location>
</feature>
<feature type="domain" description="Fibronectin type-III" evidence="13">
    <location>
        <begin position="1011"/>
        <end position="1097"/>
    </location>
</feature>
<reference evidence="14" key="1">
    <citation type="submission" date="2025-08" db="UniProtKB">
        <authorList>
            <consortium name="RefSeq"/>
        </authorList>
    </citation>
    <scope>IDENTIFICATION</scope>
    <source>
        <tissue evidence="14">Muscle</tissue>
    </source>
</reference>
<proteinExistence type="predicted"/>
<feature type="domain" description="Tyrosine-protein phosphatase" evidence="12">
    <location>
        <begin position="1951"/>
        <end position="2149"/>
    </location>
</feature>
<dbReference type="GO" id="GO:0016020">
    <property type="term" value="C:membrane"/>
    <property type="evidence" value="ECO:0007669"/>
    <property type="project" value="UniProtKB-SubCell"/>
</dbReference>
<evidence type="ECO:0000256" key="5">
    <source>
        <dbReference type="ARBA" id="ARBA00022801"/>
    </source>
</evidence>
<keyword evidence="9" id="KW-0325">Glycoprotein</keyword>
<feature type="domain" description="Fibronectin type-III" evidence="13">
    <location>
        <begin position="1620"/>
        <end position="1706"/>
    </location>
</feature>
<dbReference type="GO" id="GO:0004725">
    <property type="term" value="F:protein tyrosine phosphatase activity"/>
    <property type="evidence" value="ECO:0007669"/>
    <property type="project" value="UniProtKB-EC"/>
</dbReference>
<keyword evidence="3 11" id="KW-0812">Transmembrane</keyword>
<protein>
    <recommendedName>
        <fullName evidence="2">protein-tyrosine-phosphatase</fullName>
        <ecNumber evidence="2">3.1.3.48</ecNumber>
    </recommendedName>
</protein>
<dbReference type="KEGG" id="ccar:109049670"/>
<dbReference type="CDD" id="cd00063">
    <property type="entry name" value="FN3"/>
    <property type="match status" value="21"/>
</dbReference>
<feature type="domain" description="Fibronectin type-III" evidence="13">
    <location>
        <begin position="145"/>
        <end position="234"/>
    </location>
</feature>
<feature type="domain" description="Fibronectin type-III" evidence="13">
    <location>
        <begin position="927"/>
        <end position="1010"/>
    </location>
</feature>
<dbReference type="GO" id="GO:0043235">
    <property type="term" value="C:receptor complex"/>
    <property type="evidence" value="ECO:0007669"/>
    <property type="project" value="TreeGrafter"/>
</dbReference>